<dbReference type="Proteomes" id="UP000076643">
    <property type="component" value="Unassembled WGS sequence"/>
</dbReference>
<comment type="caution">
    <text evidence="2">The sequence shown here is derived from an EMBL/GenBank/DDBJ whole genome shotgun (WGS) entry which is preliminary data.</text>
</comment>
<accession>A0A166UKY4</accession>
<sequence>MQFLTMTPFQRKASITTKTYINSALLLGLSAVFSSSLQASTLTEYSAEYNVLRKGKIHGKATREFTQVADNTYALSYETDVKWMIFTEKRTEQSLFKYENGETKPLHYSLNREGTRPDKNFRIKFDRDNKQLFSKEYEYPLKVEWDESRQDVLSYQNQLRHELKEGKTQFSYPIIDKNGNVRLYNFKVVGKETITLPIGNVETIKVKRLYDSNKRHAMAWFAPKYDYMLVQMLKGKDGVEQFQIQMTSQSAKPKQ</sequence>
<feature type="signal peptide" evidence="1">
    <location>
        <begin position="1"/>
        <end position="39"/>
    </location>
</feature>
<protein>
    <recommendedName>
        <fullName evidence="4">DUF3108 domain-containing protein</fullName>
    </recommendedName>
</protein>
<name>A0A166UKY4_9GAMM</name>
<evidence type="ECO:0000313" key="3">
    <source>
        <dbReference type="Proteomes" id="UP000076643"/>
    </source>
</evidence>
<reference evidence="2 3" key="1">
    <citation type="submission" date="2013-07" db="EMBL/GenBank/DDBJ databases">
        <title>Comparative Genomic and Metabolomic Analysis of Twelve Strains of Pseudoalteromonas luteoviolacea.</title>
        <authorList>
            <person name="Vynne N.G."/>
            <person name="Mansson M."/>
            <person name="Gram L."/>
        </authorList>
    </citation>
    <scope>NUCLEOTIDE SEQUENCE [LARGE SCALE GENOMIC DNA]</scope>
    <source>
        <strain evidence="2 3">DSM 6061</strain>
    </source>
</reference>
<dbReference type="InterPro" id="IPR021457">
    <property type="entry name" value="DUF3108"/>
</dbReference>
<dbReference type="STRING" id="43657.S4054249_14395"/>
<dbReference type="PATRIC" id="fig|1365250.3.peg.4755"/>
<evidence type="ECO:0000313" key="2">
    <source>
        <dbReference type="EMBL" id="KZN30795.1"/>
    </source>
</evidence>
<keyword evidence="1" id="KW-0732">Signal</keyword>
<dbReference type="EMBL" id="AUYB01000146">
    <property type="protein sequence ID" value="KZN30795.1"/>
    <property type="molecule type" value="Genomic_DNA"/>
</dbReference>
<dbReference type="Gene3D" id="2.40.360.20">
    <property type="match status" value="1"/>
</dbReference>
<feature type="chain" id="PRO_5007880678" description="DUF3108 domain-containing protein" evidence="1">
    <location>
        <begin position="40"/>
        <end position="255"/>
    </location>
</feature>
<dbReference type="RefSeq" id="WP_193343341.1">
    <property type="nucleotide sequence ID" value="NZ_AQHB01000025.1"/>
</dbReference>
<organism evidence="2 3">
    <name type="scientific">Pseudoalteromonas luteoviolacea DSM 6061</name>
    <dbReference type="NCBI Taxonomy" id="1365250"/>
    <lineage>
        <taxon>Bacteria</taxon>
        <taxon>Pseudomonadati</taxon>
        <taxon>Pseudomonadota</taxon>
        <taxon>Gammaproteobacteria</taxon>
        <taxon>Alteromonadales</taxon>
        <taxon>Pseudoalteromonadaceae</taxon>
        <taxon>Pseudoalteromonas</taxon>
    </lineage>
</organism>
<gene>
    <name evidence="2" type="ORF">N475_23995</name>
</gene>
<evidence type="ECO:0000256" key="1">
    <source>
        <dbReference type="SAM" id="SignalP"/>
    </source>
</evidence>
<dbReference type="Pfam" id="PF11306">
    <property type="entry name" value="DUF3108"/>
    <property type="match status" value="1"/>
</dbReference>
<proteinExistence type="predicted"/>
<dbReference type="AlphaFoldDB" id="A0A166UKY4"/>
<keyword evidence="3" id="KW-1185">Reference proteome</keyword>
<evidence type="ECO:0008006" key="4">
    <source>
        <dbReference type="Google" id="ProtNLM"/>
    </source>
</evidence>